<sequence>MTTTLGASRATGRGRQSAVEEALDVVGLVDELPFDDDDGADEPDESLDDVEEALAESLDVLLLSFEEAEDSEPDRESVL</sequence>
<organism evidence="1 2">
    <name type="scientific">Janibacter cremeus</name>
    <dbReference type="NCBI Taxonomy" id="1285192"/>
    <lineage>
        <taxon>Bacteria</taxon>
        <taxon>Bacillati</taxon>
        <taxon>Actinomycetota</taxon>
        <taxon>Actinomycetes</taxon>
        <taxon>Micrococcales</taxon>
        <taxon>Intrasporangiaceae</taxon>
        <taxon>Janibacter</taxon>
    </lineage>
</organism>
<dbReference type="AlphaFoldDB" id="A0A852VLA2"/>
<gene>
    <name evidence="1" type="ORF">BJY20_001204</name>
</gene>
<dbReference type="EMBL" id="JACCAE010000001">
    <property type="protein sequence ID" value="NYF97812.1"/>
    <property type="molecule type" value="Genomic_DNA"/>
</dbReference>
<keyword evidence="2" id="KW-1185">Reference proteome</keyword>
<proteinExistence type="predicted"/>
<accession>A0A852VLA2</accession>
<dbReference type="RefSeq" id="WP_343062958.1">
    <property type="nucleotide sequence ID" value="NZ_JACCAE010000001.1"/>
</dbReference>
<dbReference type="Proteomes" id="UP000554054">
    <property type="component" value="Unassembled WGS sequence"/>
</dbReference>
<comment type="caution">
    <text evidence="1">The sequence shown here is derived from an EMBL/GenBank/DDBJ whole genome shotgun (WGS) entry which is preliminary data.</text>
</comment>
<evidence type="ECO:0000313" key="2">
    <source>
        <dbReference type="Proteomes" id="UP000554054"/>
    </source>
</evidence>
<protein>
    <submittedName>
        <fullName evidence="1">Uncharacterized protein</fullName>
    </submittedName>
</protein>
<name>A0A852VLA2_9MICO</name>
<evidence type="ECO:0000313" key="1">
    <source>
        <dbReference type="EMBL" id="NYF97812.1"/>
    </source>
</evidence>
<reference evidence="1 2" key="1">
    <citation type="submission" date="2020-07" db="EMBL/GenBank/DDBJ databases">
        <title>Sequencing the genomes of 1000 actinobacteria strains.</title>
        <authorList>
            <person name="Klenk H.-P."/>
        </authorList>
    </citation>
    <scope>NUCLEOTIDE SEQUENCE [LARGE SCALE GENOMIC DNA]</scope>
    <source>
        <strain evidence="1 2">DSM 26154</strain>
    </source>
</reference>